<dbReference type="InterPro" id="IPR029044">
    <property type="entry name" value="Nucleotide-diphossugar_trans"/>
</dbReference>
<dbReference type="GO" id="GO:0016779">
    <property type="term" value="F:nucleotidyltransferase activity"/>
    <property type="evidence" value="ECO:0007669"/>
    <property type="project" value="UniProtKB-KW"/>
</dbReference>
<proteinExistence type="predicted"/>
<dbReference type="SUPFAM" id="SSF53448">
    <property type="entry name" value="Nucleotide-diphospho-sugar transferases"/>
    <property type="match status" value="1"/>
</dbReference>
<accession>A0A538UC38</accession>
<protein>
    <submittedName>
        <fullName evidence="5">Nucleotidyltransferase family protein</fullName>
    </submittedName>
</protein>
<dbReference type="CDD" id="cd04181">
    <property type="entry name" value="NTP_transferase"/>
    <property type="match status" value="1"/>
</dbReference>
<dbReference type="PANTHER" id="PTHR43584:SF8">
    <property type="entry name" value="N-ACETYLMURAMATE ALPHA-1-PHOSPHATE URIDYLYLTRANSFERASE"/>
    <property type="match status" value="1"/>
</dbReference>
<evidence type="ECO:0000259" key="4">
    <source>
        <dbReference type="Pfam" id="PF00483"/>
    </source>
</evidence>
<dbReference type="InterPro" id="IPR005835">
    <property type="entry name" value="NTP_transferase_dom"/>
</dbReference>
<reference evidence="5 6" key="1">
    <citation type="journal article" date="2019" name="Nat. Microbiol.">
        <title>Mediterranean grassland soil C-N compound turnover is dependent on rainfall and depth, and is mediated by genomically divergent microorganisms.</title>
        <authorList>
            <person name="Diamond S."/>
            <person name="Andeer P.F."/>
            <person name="Li Z."/>
            <person name="Crits-Christoph A."/>
            <person name="Burstein D."/>
            <person name="Anantharaman K."/>
            <person name="Lane K.R."/>
            <person name="Thomas B.C."/>
            <person name="Pan C."/>
            <person name="Northen T.R."/>
            <person name="Banfield J.F."/>
        </authorList>
    </citation>
    <scope>NUCLEOTIDE SEQUENCE [LARGE SCALE GENOMIC DNA]</scope>
    <source>
        <strain evidence="5">WS_11</strain>
    </source>
</reference>
<evidence type="ECO:0000313" key="6">
    <source>
        <dbReference type="Proteomes" id="UP000319771"/>
    </source>
</evidence>
<dbReference type="Gene3D" id="3.90.550.10">
    <property type="entry name" value="Spore Coat Polysaccharide Biosynthesis Protein SpsA, Chain A"/>
    <property type="match status" value="1"/>
</dbReference>
<evidence type="ECO:0000256" key="2">
    <source>
        <dbReference type="ARBA" id="ARBA00022695"/>
    </source>
</evidence>
<dbReference type="EMBL" id="VBPB01000068">
    <property type="protein sequence ID" value="TMQ73478.1"/>
    <property type="molecule type" value="Genomic_DNA"/>
</dbReference>
<dbReference type="Proteomes" id="UP000319771">
    <property type="component" value="Unassembled WGS sequence"/>
</dbReference>
<dbReference type="AlphaFoldDB" id="A0A538UC38"/>
<evidence type="ECO:0000256" key="1">
    <source>
        <dbReference type="ARBA" id="ARBA00022679"/>
    </source>
</evidence>
<dbReference type="InterPro" id="IPR050065">
    <property type="entry name" value="GlmU-like"/>
</dbReference>
<sequence>MPKVLLHVAGKPIIAHILDDLAGLGIHEAVLIVGYMGDLVREYVTAHYPGLTTHFVDQPERLGLGHAVSLAAPFVGDRPVLIILGDTIFEADLKGVLAGDTHSIGVKAVDDPKRFGIVETDRNGRVTLLIEKPERPASNLALTGIYFFTHARPLFEALEELQRRGIRTKGEFQLTDAMELMVQNGQTLTRCSRPTACCSAGAATPRRCRARWSTGRWWSRRTPSSRTASSAPTYRSAPGRGSRTPSSVTPSSTRTPSSRSC</sequence>
<evidence type="ECO:0000256" key="3">
    <source>
        <dbReference type="SAM" id="MobiDB-lite"/>
    </source>
</evidence>
<comment type="caution">
    <text evidence="5">The sequence shown here is derived from an EMBL/GenBank/DDBJ whole genome shotgun (WGS) entry which is preliminary data.</text>
</comment>
<keyword evidence="2" id="KW-0548">Nucleotidyltransferase</keyword>
<gene>
    <name evidence="5" type="ORF">E6K81_04620</name>
</gene>
<dbReference type="Pfam" id="PF00483">
    <property type="entry name" value="NTP_transferase"/>
    <property type="match status" value="1"/>
</dbReference>
<feature type="domain" description="Nucleotidyl transferase" evidence="4">
    <location>
        <begin position="2"/>
        <end position="190"/>
    </location>
</feature>
<dbReference type="PANTHER" id="PTHR43584">
    <property type="entry name" value="NUCLEOTIDYL TRANSFERASE"/>
    <property type="match status" value="1"/>
</dbReference>
<name>A0A538UC38_UNCEI</name>
<feature type="region of interest" description="Disordered" evidence="3">
    <location>
        <begin position="219"/>
        <end position="261"/>
    </location>
</feature>
<organism evidence="5 6">
    <name type="scientific">Eiseniibacteriota bacterium</name>
    <dbReference type="NCBI Taxonomy" id="2212470"/>
    <lineage>
        <taxon>Bacteria</taxon>
        <taxon>Candidatus Eiseniibacteriota</taxon>
    </lineage>
</organism>
<evidence type="ECO:0000313" key="5">
    <source>
        <dbReference type="EMBL" id="TMQ73478.1"/>
    </source>
</evidence>
<keyword evidence="1 5" id="KW-0808">Transferase</keyword>